<dbReference type="PANTHER" id="PTHR33221:SF15">
    <property type="entry name" value="HTH-TYPE TRANSCRIPTIONAL REGULATOR YWGB-RELATED"/>
    <property type="match status" value="1"/>
</dbReference>
<dbReference type="Gene3D" id="1.10.10.10">
    <property type="entry name" value="Winged helix-like DNA-binding domain superfamily/Winged helix DNA-binding domain"/>
    <property type="match status" value="1"/>
</dbReference>
<dbReference type="RefSeq" id="WP_146568205.1">
    <property type="nucleotide sequence ID" value="NZ_VOHL01000010.1"/>
</dbReference>
<dbReference type="Proteomes" id="UP000317430">
    <property type="component" value="Unassembled WGS sequence"/>
</dbReference>
<dbReference type="GO" id="GO:0005829">
    <property type="term" value="C:cytosol"/>
    <property type="evidence" value="ECO:0007669"/>
    <property type="project" value="TreeGrafter"/>
</dbReference>
<dbReference type="EMBL" id="VOHL01000010">
    <property type="protein sequence ID" value="TWS96191.1"/>
    <property type="molecule type" value="Genomic_DNA"/>
</dbReference>
<dbReference type="PROSITE" id="PS51197">
    <property type="entry name" value="HTH_RRF2_2"/>
    <property type="match status" value="1"/>
</dbReference>
<dbReference type="InterPro" id="IPR036388">
    <property type="entry name" value="WH-like_DNA-bd_sf"/>
</dbReference>
<organism evidence="1 2">
    <name type="scientific">Streptococcus cuniculipharyngis</name>
    <dbReference type="NCBI Taxonomy" id="1562651"/>
    <lineage>
        <taxon>Bacteria</taxon>
        <taxon>Bacillati</taxon>
        <taxon>Bacillota</taxon>
        <taxon>Bacilli</taxon>
        <taxon>Lactobacillales</taxon>
        <taxon>Streptococcaceae</taxon>
        <taxon>Streptococcus</taxon>
    </lineage>
</organism>
<dbReference type="InterPro" id="IPR000944">
    <property type="entry name" value="Tscrpt_reg_Rrf2"/>
</dbReference>
<keyword evidence="2" id="KW-1185">Reference proteome</keyword>
<evidence type="ECO:0000313" key="2">
    <source>
        <dbReference type="Proteomes" id="UP000317430"/>
    </source>
</evidence>
<proteinExistence type="predicted"/>
<dbReference type="Pfam" id="PF02082">
    <property type="entry name" value="Rrf2"/>
    <property type="match status" value="1"/>
</dbReference>
<gene>
    <name evidence="1" type="ORF">FRX57_07455</name>
</gene>
<accession>A0A5C5SAC5</accession>
<dbReference type="SUPFAM" id="SSF46785">
    <property type="entry name" value="Winged helix' DNA-binding domain"/>
    <property type="match status" value="1"/>
</dbReference>
<dbReference type="AlphaFoldDB" id="A0A5C5SAC5"/>
<comment type="caution">
    <text evidence="1">The sequence shown here is derived from an EMBL/GenBank/DDBJ whole genome shotgun (WGS) entry which is preliminary data.</text>
</comment>
<dbReference type="GO" id="GO:0003700">
    <property type="term" value="F:DNA-binding transcription factor activity"/>
    <property type="evidence" value="ECO:0007669"/>
    <property type="project" value="TreeGrafter"/>
</dbReference>
<dbReference type="OrthoDB" id="213028at2"/>
<dbReference type="InterPro" id="IPR036390">
    <property type="entry name" value="WH_DNA-bd_sf"/>
</dbReference>
<dbReference type="PANTHER" id="PTHR33221">
    <property type="entry name" value="WINGED HELIX-TURN-HELIX TRANSCRIPTIONAL REGULATOR, RRF2 FAMILY"/>
    <property type="match status" value="1"/>
</dbReference>
<evidence type="ECO:0000313" key="1">
    <source>
        <dbReference type="EMBL" id="TWS96191.1"/>
    </source>
</evidence>
<name>A0A5C5SAC5_9STRE</name>
<reference evidence="1 2" key="1">
    <citation type="submission" date="2019-08" db="EMBL/GenBank/DDBJ databases">
        <authorList>
            <person name="Lei W."/>
        </authorList>
    </citation>
    <scope>NUCLEOTIDE SEQUENCE [LARGE SCALE GENOMIC DNA]</scope>
    <source>
        <strain evidence="1 2">CCUG 66496</strain>
    </source>
</reference>
<protein>
    <submittedName>
        <fullName evidence="1">Rrf2 family transcriptional regulator</fullName>
    </submittedName>
</protein>
<sequence length="153" mass="17163">MDTKFSVALHLLTMISESQDALTSGFLADSVGTNPSYVRKVIALLKKADLIKSRQGKSGYELGRSATRISLLDIYLATQEQDRVRLFDRHQHSNPSCPVGAYIEQGLTPVFEELEANLAKDLASRHLQGFIDQLYRLREKGENDESSPLNQIR</sequence>